<reference evidence="2" key="1">
    <citation type="submission" date="2021-03" db="EMBL/GenBank/DDBJ databases">
        <authorList>
            <person name="Li Z."/>
            <person name="Yang C."/>
        </authorList>
    </citation>
    <scope>NUCLEOTIDE SEQUENCE</scope>
    <source>
        <strain evidence="2">Dzin_1.0</strain>
        <tissue evidence="2">Leaf</tissue>
    </source>
</reference>
<dbReference type="Proteomes" id="UP001085076">
    <property type="component" value="Miscellaneous, Linkage group lg08"/>
</dbReference>
<dbReference type="EMBL" id="JAGGNH010000008">
    <property type="protein sequence ID" value="KAJ0965417.1"/>
    <property type="molecule type" value="Genomic_DNA"/>
</dbReference>
<gene>
    <name evidence="2" type="ORF">J5N97_026555</name>
</gene>
<accession>A0A9D5H6X4</accession>
<keyword evidence="1" id="KW-0472">Membrane</keyword>
<feature type="transmembrane region" description="Helical" evidence="1">
    <location>
        <begin position="34"/>
        <end position="53"/>
    </location>
</feature>
<protein>
    <submittedName>
        <fullName evidence="2">Uncharacterized protein</fullName>
    </submittedName>
</protein>
<comment type="caution">
    <text evidence="2">The sequence shown here is derived from an EMBL/GenBank/DDBJ whole genome shotgun (WGS) entry which is preliminary data.</text>
</comment>
<reference evidence="2" key="2">
    <citation type="journal article" date="2022" name="Hortic Res">
        <title>The genome of Dioscorea zingiberensis sheds light on the biosynthesis, origin and evolution of the medicinally important diosgenin saponins.</title>
        <authorList>
            <person name="Li Y."/>
            <person name="Tan C."/>
            <person name="Li Z."/>
            <person name="Guo J."/>
            <person name="Li S."/>
            <person name="Chen X."/>
            <person name="Wang C."/>
            <person name="Dai X."/>
            <person name="Yang H."/>
            <person name="Song W."/>
            <person name="Hou L."/>
            <person name="Xu J."/>
            <person name="Tong Z."/>
            <person name="Xu A."/>
            <person name="Yuan X."/>
            <person name="Wang W."/>
            <person name="Yang Q."/>
            <person name="Chen L."/>
            <person name="Sun Z."/>
            <person name="Wang K."/>
            <person name="Pan B."/>
            <person name="Chen J."/>
            <person name="Bao Y."/>
            <person name="Liu F."/>
            <person name="Qi X."/>
            <person name="Gang D.R."/>
            <person name="Wen J."/>
            <person name="Li J."/>
        </authorList>
    </citation>
    <scope>NUCLEOTIDE SEQUENCE</scope>
    <source>
        <strain evidence="2">Dzin_1.0</strain>
    </source>
</reference>
<evidence type="ECO:0000256" key="1">
    <source>
        <dbReference type="SAM" id="Phobius"/>
    </source>
</evidence>
<evidence type="ECO:0000313" key="2">
    <source>
        <dbReference type="EMBL" id="KAJ0965417.1"/>
    </source>
</evidence>
<organism evidence="2 3">
    <name type="scientific">Dioscorea zingiberensis</name>
    <dbReference type="NCBI Taxonomy" id="325984"/>
    <lineage>
        <taxon>Eukaryota</taxon>
        <taxon>Viridiplantae</taxon>
        <taxon>Streptophyta</taxon>
        <taxon>Embryophyta</taxon>
        <taxon>Tracheophyta</taxon>
        <taxon>Spermatophyta</taxon>
        <taxon>Magnoliopsida</taxon>
        <taxon>Liliopsida</taxon>
        <taxon>Dioscoreales</taxon>
        <taxon>Dioscoreaceae</taxon>
        <taxon>Dioscorea</taxon>
    </lineage>
</organism>
<name>A0A9D5H6X4_9LILI</name>
<keyword evidence="1" id="KW-0812">Transmembrane</keyword>
<proteinExistence type="predicted"/>
<sequence>MSSTSRETSPCPNRGTFPSTCLCLYRVSYKKVKVLFFFIFYFGFHPGSIREYFWARKLTKGGILEFQSWNSFCSRKLRKGGILE</sequence>
<keyword evidence="1" id="KW-1133">Transmembrane helix</keyword>
<keyword evidence="3" id="KW-1185">Reference proteome</keyword>
<evidence type="ECO:0000313" key="3">
    <source>
        <dbReference type="Proteomes" id="UP001085076"/>
    </source>
</evidence>
<dbReference type="AlphaFoldDB" id="A0A9D5H6X4"/>